<name>A0A5C4J3U2_9ACTN</name>
<feature type="domain" description="Histidine kinase/HSP90-like ATPase" evidence="2">
    <location>
        <begin position="2"/>
        <end position="85"/>
    </location>
</feature>
<proteinExistence type="predicted"/>
<keyword evidence="1" id="KW-0723">Serine/threonine-protein kinase</keyword>
<protein>
    <submittedName>
        <fullName evidence="3">ATP-binding protein</fullName>
    </submittedName>
</protein>
<dbReference type="InterPro" id="IPR050267">
    <property type="entry name" value="Anti-sigma-factor_SerPK"/>
</dbReference>
<dbReference type="InterPro" id="IPR003594">
    <property type="entry name" value="HATPase_dom"/>
</dbReference>
<dbReference type="AlphaFoldDB" id="A0A5C4J3U2"/>
<keyword evidence="1" id="KW-0418">Kinase</keyword>
<dbReference type="PANTHER" id="PTHR35526">
    <property type="entry name" value="ANTI-SIGMA-F FACTOR RSBW-RELATED"/>
    <property type="match status" value="1"/>
</dbReference>
<dbReference type="Pfam" id="PF13581">
    <property type="entry name" value="HATPase_c_2"/>
    <property type="match status" value="1"/>
</dbReference>
<dbReference type="InterPro" id="IPR036890">
    <property type="entry name" value="HATPase_C_sf"/>
</dbReference>
<keyword evidence="4" id="KW-1185">Reference proteome</keyword>
<keyword evidence="3" id="KW-0547">Nucleotide-binding</keyword>
<dbReference type="GO" id="GO:0004674">
    <property type="term" value="F:protein serine/threonine kinase activity"/>
    <property type="evidence" value="ECO:0007669"/>
    <property type="project" value="UniProtKB-KW"/>
</dbReference>
<organism evidence="3 4">
    <name type="scientific">Actinomadura soli</name>
    <dbReference type="NCBI Taxonomy" id="2508997"/>
    <lineage>
        <taxon>Bacteria</taxon>
        <taxon>Bacillati</taxon>
        <taxon>Actinomycetota</taxon>
        <taxon>Actinomycetes</taxon>
        <taxon>Streptosporangiales</taxon>
        <taxon>Thermomonosporaceae</taxon>
        <taxon>Actinomadura</taxon>
    </lineage>
</organism>
<evidence type="ECO:0000256" key="1">
    <source>
        <dbReference type="ARBA" id="ARBA00022527"/>
    </source>
</evidence>
<dbReference type="Proteomes" id="UP000309174">
    <property type="component" value="Unassembled WGS sequence"/>
</dbReference>
<evidence type="ECO:0000313" key="3">
    <source>
        <dbReference type="EMBL" id="TMQ91497.1"/>
    </source>
</evidence>
<accession>A0A5C4J3U2</accession>
<dbReference type="Gene3D" id="3.30.565.10">
    <property type="entry name" value="Histidine kinase-like ATPase, C-terminal domain"/>
    <property type="match status" value="1"/>
</dbReference>
<dbReference type="PANTHER" id="PTHR35526:SF3">
    <property type="entry name" value="ANTI-SIGMA-F FACTOR RSBW"/>
    <property type="match status" value="1"/>
</dbReference>
<keyword evidence="3" id="KW-0067">ATP-binding</keyword>
<dbReference type="OrthoDB" id="118142at2"/>
<gene>
    <name evidence="3" type="ORF">ETD83_30555</name>
</gene>
<dbReference type="CDD" id="cd16936">
    <property type="entry name" value="HATPase_RsbW-like"/>
    <property type="match status" value="1"/>
</dbReference>
<evidence type="ECO:0000259" key="2">
    <source>
        <dbReference type="Pfam" id="PF13581"/>
    </source>
</evidence>
<dbReference type="EMBL" id="VCKW01000206">
    <property type="protein sequence ID" value="TMQ91497.1"/>
    <property type="molecule type" value="Genomic_DNA"/>
</dbReference>
<reference evidence="3 4" key="1">
    <citation type="submission" date="2019-05" db="EMBL/GenBank/DDBJ databases">
        <title>Draft genome sequence of Actinomadura sp. 14C53.</title>
        <authorList>
            <person name="Saricaoglu S."/>
            <person name="Isik K."/>
        </authorList>
    </citation>
    <scope>NUCLEOTIDE SEQUENCE [LARGE SCALE GENOMIC DNA]</scope>
    <source>
        <strain evidence="3 4">14C53</strain>
    </source>
</reference>
<keyword evidence="1" id="KW-0808">Transferase</keyword>
<dbReference type="GO" id="GO:0005524">
    <property type="term" value="F:ATP binding"/>
    <property type="evidence" value="ECO:0007669"/>
    <property type="project" value="UniProtKB-KW"/>
</dbReference>
<comment type="caution">
    <text evidence="3">The sequence shown here is derived from an EMBL/GenBank/DDBJ whole genome shotgun (WGS) entry which is preliminary data.</text>
</comment>
<sequence length="123" mass="12529">MVSELVTNAVVHGGGNVSLLLAGSVADGGEGGEVVCGVGDASTVSPRMRRARPGDEGGRGLALVAALASRCGWYRAGAGKVVWFSQRLPSADGCRGDGFPAEAGPPHPLLDGAARWRWAARHP</sequence>
<evidence type="ECO:0000313" key="4">
    <source>
        <dbReference type="Proteomes" id="UP000309174"/>
    </source>
</evidence>